<feature type="non-terminal residue" evidence="2">
    <location>
        <position position="61"/>
    </location>
</feature>
<organism evidence="2 3">
    <name type="scientific">Saguinus oedipus</name>
    <name type="common">Cotton-top tamarin</name>
    <name type="synonym">Oedipomidas oedipus</name>
    <dbReference type="NCBI Taxonomy" id="9490"/>
    <lineage>
        <taxon>Eukaryota</taxon>
        <taxon>Metazoa</taxon>
        <taxon>Chordata</taxon>
        <taxon>Craniata</taxon>
        <taxon>Vertebrata</taxon>
        <taxon>Euteleostomi</taxon>
        <taxon>Mammalia</taxon>
        <taxon>Eutheria</taxon>
        <taxon>Euarchontoglires</taxon>
        <taxon>Primates</taxon>
        <taxon>Haplorrhini</taxon>
        <taxon>Platyrrhini</taxon>
        <taxon>Cebidae</taxon>
        <taxon>Callitrichinae</taxon>
        <taxon>Saguinus</taxon>
    </lineage>
</organism>
<evidence type="ECO:0000313" key="2">
    <source>
        <dbReference type="EMBL" id="KAK2112219.1"/>
    </source>
</evidence>
<feature type="non-terminal residue" evidence="2">
    <location>
        <position position="1"/>
    </location>
</feature>
<sequence length="61" mass="6484">GPQQLWLESGGVLLPPSTRFSRDSGEGRGPAGRAKDQQDSQHILSTPGPLESIFALEAALR</sequence>
<evidence type="ECO:0000313" key="3">
    <source>
        <dbReference type="Proteomes" id="UP001266305"/>
    </source>
</evidence>
<evidence type="ECO:0000256" key="1">
    <source>
        <dbReference type="SAM" id="MobiDB-lite"/>
    </source>
</evidence>
<keyword evidence="3" id="KW-1185">Reference proteome</keyword>
<name>A0ABQ9VS69_SAGOE</name>
<reference evidence="2 3" key="1">
    <citation type="submission" date="2023-05" db="EMBL/GenBank/DDBJ databases">
        <title>B98-5 Cell Line De Novo Hybrid Assembly: An Optical Mapping Approach.</title>
        <authorList>
            <person name="Kananen K."/>
            <person name="Auerbach J.A."/>
            <person name="Kautto E."/>
            <person name="Blachly J.S."/>
        </authorList>
    </citation>
    <scope>NUCLEOTIDE SEQUENCE [LARGE SCALE GENOMIC DNA]</scope>
    <source>
        <strain evidence="2">B95-8</strain>
        <tissue evidence="2">Cell line</tissue>
    </source>
</reference>
<comment type="caution">
    <text evidence="2">The sequence shown here is derived from an EMBL/GenBank/DDBJ whole genome shotgun (WGS) entry which is preliminary data.</text>
</comment>
<accession>A0ABQ9VS69</accession>
<dbReference type="EMBL" id="JASSZA010000005">
    <property type="protein sequence ID" value="KAK2112219.1"/>
    <property type="molecule type" value="Genomic_DNA"/>
</dbReference>
<dbReference type="Proteomes" id="UP001266305">
    <property type="component" value="Unassembled WGS sequence"/>
</dbReference>
<feature type="region of interest" description="Disordered" evidence="1">
    <location>
        <begin position="1"/>
        <end position="48"/>
    </location>
</feature>
<gene>
    <name evidence="2" type="ORF">P7K49_011966</name>
</gene>
<protein>
    <submittedName>
        <fullName evidence="2">Uncharacterized protein</fullName>
    </submittedName>
</protein>
<proteinExistence type="predicted"/>